<dbReference type="EMBL" id="LN714479">
    <property type="protein sequence ID" value="CEL65609.1"/>
    <property type="molecule type" value="Genomic_DNA"/>
</dbReference>
<dbReference type="VEuPathDB" id="ToxoDB:NCLIV_014490"/>
<name>F0VDE0_NEOCL</name>
<proteinExistence type="predicted"/>
<dbReference type="OrthoDB" id="328943at2759"/>
<reference evidence="2" key="4">
    <citation type="journal article" date="2015" name="PLoS ONE">
        <title>Comprehensive Evaluation of Toxoplasma gondii VEG and Neospora caninum LIV Genomes with Tachyzoite Stage Transcriptome and Proteome Defines Novel Transcript Features.</title>
        <authorList>
            <person name="Ramaprasad A."/>
            <person name="Mourier T."/>
            <person name="Naeem R."/>
            <person name="Malas T.B."/>
            <person name="Moussa E."/>
            <person name="Panigrahi A."/>
            <person name="Vermont S.J."/>
            <person name="Otto T.D."/>
            <person name="Wastling J."/>
            <person name="Pain A."/>
        </authorList>
    </citation>
    <scope>NUCLEOTIDE SEQUENCE</scope>
    <source>
        <strain evidence="2">Liverpool</strain>
    </source>
</reference>
<dbReference type="RefSeq" id="XP_003881688.1">
    <property type="nucleotide sequence ID" value="XM_003881639.1"/>
</dbReference>
<evidence type="ECO:0000313" key="3">
    <source>
        <dbReference type="Proteomes" id="UP000007494"/>
    </source>
</evidence>
<evidence type="ECO:0000313" key="2">
    <source>
        <dbReference type="EMBL" id="CEL65609.1"/>
    </source>
</evidence>
<sequence length="229" mass="25583">MRIHNQSPPLTYESGPLAWWQWPLGLLDTVLSGSESPSGIMSRKGSSFIEQLLATTLCAALLFLLLRKLLIDYKVELMWQRFVEDLTDALSADELEISNIQHLIRSELSSPELSGRLRSRHGCELFRTLRLRQDKILTQDFNAVASEVAALGVPVDLAVLGAETKRPRTRRPDIARGSSNICGWARMGTVARTLLLHVTSVCRLFMYTVQEASDMIFNDPASSLVVLCI</sequence>
<dbReference type="GeneID" id="13444043"/>
<gene>
    <name evidence="2" type="ORF">BN1204_014490</name>
    <name evidence="1" type="ORF">NCLIV_014490</name>
</gene>
<reference evidence="1" key="1">
    <citation type="submission" date="2011-02" db="EMBL/GenBank/DDBJ databases">
        <authorList>
            <person name="Aslett M."/>
        </authorList>
    </citation>
    <scope>NUCLEOTIDE SEQUENCE</scope>
    <source>
        <strain evidence="1">Liverpool</strain>
    </source>
</reference>
<keyword evidence="3" id="KW-1185">Reference proteome</keyword>
<dbReference type="InParanoid" id="F0VDE0"/>
<organism evidence="1 3">
    <name type="scientific">Neospora caninum (strain Liverpool)</name>
    <dbReference type="NCBI Taxonomy" id="572307"/>
    <lineage>
        <taxon>Eukaryota</taxon>
        <taxon>Sar</taxon>
        <taxon>Alveolata</taxon>
        <taxon>Apicomplexa</taxon>
        <taxon>Conoidasida</taxon>
        <taxon>Coccidia</taxon>
        <taxon>Eucoccidiorida</taxon>
        <taxon>Eimeriorina</taxon>
        <taxon>Sarcocystidae</taxon>
        <taxon>Neospora</taxon>
    </lineage>
</organism>
<reference evidence="3" key="3">
    <citation type="journal article" date="2012" name="PLoS Pathog.">
        <title>Comparative genomics of the apicomplexan parasites Toxoplasma gondii and Neospora caninum: Coccidia differing in host range and transmission strategy.</title>
        <authorList>
            <person name="Reid A.J."/>
            <person name="Vermont S.J."/>
            <person name="Cotton J.A."/>
            <person name="Harris D."/>
            <person name="Hill-Cawthorne G.A."/>
            <person name="Konen-Waisman S."/>
            <person name="Latham S.M."/>
            <person name="Mourier T."/>
            <person name="Norton R."/>
            <person name="Quail M.A."/>
            <person name="Sanders M."/>
            <person name="Shanmugam D."/>
            <person name="Sohal A."/>
            <person name="Wasmuth J.D."/>
            <person name="Brunk B."/>
            <person name="Grigg M.E."/>
            <person name="Howard J.C."/>
            <person name="Parkinson J."/>
            <person name="Roos D.S."/>
            <person name="Trees A.J."/>
            <person name="Berriman M."/>
            <person name="Pain A."/>
            <person name="Wastling J.M."/>
        </authorList>
    </citation>
    <scope>NUCLEOTIDE SEQUENCE [LARGE SCALE GENOMIC DNA]</scope>
    <source>
        <strain evidence="3">Liverpool</strain>
    </source>
</reference>
<dbReference type="EMBL" id="FR823386">
    <property type="protein sequence ID" value="CBZ51655.1"/>
    <property type="molecule type" value="Genomic_DNA"/>
</dbReference>
<dbReference type="Proteomes" id="UP000007494">
    <property type="component" value="Chromosome V"/>
</dbReference>
<evidence type="ECO:0000313" key="1">
    <source>
        <dbReference type="EMBL" id="CBZ51655.1"/>
    </source>
</evidence>
<protein>
    <submittedName>
        <fullName evidence="1">Uncharacterized protein</fullName>
    </submittedName>
</protein>
<dbReference type="eggNOG" id="ENOG502QZIZ">
    <property type="taxonomic scope" value="Eukaryota"/>
</dbReference>
<dbReference type="OMA" id="HIQRMIR"/>
<accession>F0VDE0</accession>
<dbReference type="AlphaFoldDB" id="F0VDE0"/>
<reference evidence="1" key="2">
    <citation type="submission" date="2011-03" db="EMBL/GenBank/DDBJ databases">
        <title>Comparative genomics and transcriptomics of Neospora caninum and Toxoplasma gondii.</title>
        <authorList>
            <person name="Reid A.J."/>
            <person name="Sohal A."/>
            <person name="Harris D."/>
            <person name="Quail M."/>
            <person name="Sanders M."/>
            <person name="Berriman M."/>
            <person name="Wastling J.M."/>
            <person name="Pain A."/>
        </authorList>
    </citation>
    <scope>NUCLEOTIDE SEQUENCE</scope>
    <source>
        <strain evidence="1">Liverpool</strain>
    </source>
</reference>